<dbReference type="Proteomes" id="UP001500655">
    <property type="component" value="Unassembled WGS sequence"/>
</dbReference>
<comment type="caution">
    <text evidence="5">The sequence shown here is derived from an EMBL/GenBank/DDBJ whole genome shotgun (WGS) entry which is preliminary data.</text>
</comment>
<gene>
    <name evidence="5" type="ORF">GCM10009681_55420</name>
</gene>
<dbReference type="InterPro" id="IPR000873">
    <property type="entry name" value="AMP-dep_synth/lig_dom"/>
</dbReference>
<evidence type="ECO:0000256" key="1">
    <source>
        <dbReference type="ARBA" id="ARBA00006432"/>
    </source>
</evidence>
<dbReference type="SUPFAM" id="SSF56801">
    <property type="entry name" value="Acetyl-CoA synthetase-like"/>
    <property type="match status" value="1"/>
</dbReference>
<dbReference type="RefSeq" id="WP_344088485.1">
    <property type="nucleotide sequence ID" value="NZ_BAAALS010000052.1"/>
</dbReference>
<accession>A0ABN2L6H4</accession>
<sequence>MIDLGLGSWPARRARISPHAIALREADREVSYAELAARVDRLAAGLAELGVRAGDRVAYLGPNAIATFEALFAAGRLGAVFVPLNTRLAPPEIFAQLADCTPAVLIHAPELRPPDDGRAMLTVEEFSALADTPGDPPDEDVDLAQAAVILYTSGTTGRPKGVVLTHNNLTFNTINQLAHVDVLSTDVVLCTAPLFHAAGLGQVSLPTLFKGGTVVVAPRFDPGWLLEAVAEQRIRAFSAVPTMLQMLCEHPDWPAADLSSLRYVIYGGSPVVEWVARAWHARGVPILQGYGMTEAAPGALLAPLSGAADKPTSPGVPHFFTDIEIGQDGQLLVRGPNLSPGYWRRPRETAEAFHRGWFRSGDLVRLDDDGWATVLGRMTDMYISGGENVYPAEVEAALAELPGVAACAVVGVPHARWGEVGFALVVPRPDADLDEAAISEHLVARMARYKVPRYIRFVEDLPRTASGKVRKSELPALIPEENP</sequence>
<feature type="domain" description="AMP-dependent synthetase/ligase" evidence="3">
    <location>
        <begin position="12"/>
        <end position="343"/>
    </location>
</feature>
<name>A0ABN2L6H4_9ACTN</name>
<proteinExistence type="inferred from homology"/>
<dbReference type="CDD" id="cd17631">
    <property type="entry name" value="FACL_FadD13-like"/>
    <property type="match status" value="1"/>
</dbReference>
<dbReference type="Pfam" id="PF00501">
    <property type="entry name" value="AMP-binding"/>
    <property type="match status" value="1"/>
</dbReference>
<dbReference type="InterPro" id="IPR045851">
    <property type="entry name" value="AMP-bd_C_sf"/>
</dbReference>
<dbReference type="InterPro" id="IPR025110">
    <property type="entry name" value="AMP-bd_C"/>
</dbReference>
<evidence type="ECO:0000256" key="2">
    <source>
        <dbReference type="ARBA" id="ARBA00022598"/>
    </source>
</evidence>
<dbReference type="InterPro" id="IPR042099">
    <property type="entry name" value="ANL_N_sf"/>
</dbReference>
<feature type="domain" description="AMP-binding enzyme C-terminal" evidence="4">
    <location>
        <begin position="393"/>
        <end position="468"/>
    </location>
</feature>
<dbReference type="PROSITE" id="PS00455">
    <property type="entry name" value="AMP_BINDING"/>
    <property type="match status" value="1"/>
</dbReference>
<protein>
    <submittedName>
        <fullName evidence="5">Long-chain fatty acid--CoA ligase</fullName>
    </submittedName>
</protein>
<dbReference type="Pfam" id="PF13193">
    <property type="entry name" value="AMP-binding_C"/>
    <property type="match status" value="1"/>
</dbReference>
<organism evidence="5 6">
    <name type="scientific">Luedemannella helvata</name>
    <dbReference type="NCBI Taxonomy" id="349315"/>
    <lineage>
        <taxon>Bacteria</taxon>
        <taxon>Bacillati</taxon>
        <taxon>Actinomycetota</taxon>
        <taxon>Actinomycetes</taxon>
        <taxon>Micromonosporales</taxon>
        <taxon>Micromonosporaceae</taxon>
        <taxon>Luedemannella</taxon>
    </lineage>
</organism>
<keyword evidence="6" id="KW-1185">Reference proteome</keyword>
<keyword evidence="2 5" id="KW-0436">Ligase</keyword>
<dbReference type="GO" id="GO:0016874">
    <property type="term" value="F:ligase activity"/>
    <property type="evidence" value="ECO:0007669"/>
    <property type="project" value="UniProtKB-KW"/>
</dbReference>
<dbReference type="PANTHER" id="PTHR43201">
    <property type="entry name" value="ACYL-COA SYNTHETASE"/>
    <property type="match status" value="1"/>
</dbReference>
<evidence type="ECO:0000259" key="3">
    <source>
        <dbReference type="Pfam" id="PF00501"/>
    </source>
</evidence>
<dbReference type="Gene3D" id="3.40.50.12780">
    <property type="entry name" value="N-terminal domain of ligase-like"/>
    <property type="match status" value="1"/>
</dbReference>
<evidence type="ECO:0000313" key="6">
    <source>
        <dbReference type="Proteomes" id="UP001500655"/>
    </source>
</evidence>
<dbReference type="InterPro" id="IPR020845">
    <property type="entry name" value="AMP-binding_CS"/>
</dbReference>
<evidence type="ECO:0000313" key="5">
    <source>
        <dbReference type="EMBL" id="GAA1777053.1"/>
    </source>
</evidence>
<dbReference type="EMBL" id="BAAALS010000052">
    <property type="protein sequence ID" value="GAA1777053.1"/>
    <property type="molecule type" value="Genomic_DNA"/>
</dbReference>
<evidence type="ECO:0000259" key="4">
    <source>
        <dbReference type="Pfam" id="PF13193"/>
    </source>
</evidence>
<reference evidence="5 6" key="1">
    <citation type="journal article" date="2019" name="Int. J. Syst. Evol. Microbiol.">
        <title>The Global Catalogue of Microorganisms (GCM) 10K type strain sequencing project: providing services to taxonomists for standard genome sequencing and annotation.</title>
        <authorList>
            <consortium name="The Broad Institute Genomics Platform"/>
            <consortium name="The Broad Institute Genome Sequencing Center for Infectious Disease"/>
            <person name="Wu L."/>
            <person name="Ma J."/>
        </authorList>
    </citation>
    <scope>NUCLEOTIDE SEQUENCE [LARGE SCALE GENOMIC DNA]</scope>
    <source>
        <strain evidence="5 6">JCM 13249</strain>
    </source>
</reference>
<dbReference type="PANTHER" id="PTHR43201:SF5">
    <property type="entry name" value="MEDIUM-CHAIN ACYL-COA LIGASE ACSF2, MITOCHONDRIAL"/>
    <property type="match status" value="1"/>
</dbReference>
<comment type="similarity">
    <text evidence="1">Belongs to the ATP-dependent AMP-binding enzyme family.</text>
</comment>
<dbReference type="Gene3D" id="3.30.300.30">
    <property type="match status" value="1"/>
</dbReference>